<evidence type="ECO:0000313" key="4">
    <source>
        <dbReference type="Proteomes" id="UP000449547"/>
    </source>
</evidence>
<feature type="compositionally biased region" description="Low complexity" evidence="1">
    <location>
        <begin position="128"/>
        <end position="144"/>
    </location>
</feature>
<sequence length="794" mass="83683">MTGPPSPAKGLPRHYANANVSHSSVASGDSRTSIGSDQRRHTVLGSIRGRLNRSKASVVSDPQPIAAPEPLRVGVDDFADTSSDESHHSTLSDDNTSYSSLLLEYQDSSVADARRQSQFVFSESFDESASTTATASVATAPTAAISKVAVPARARSGSAASGHSRRRQPPGTSAPPRPVPAVIDTTLANALAVSGAPKLVQSPDRSSGSSSSKSLQFRLNQDKLVPVESSRSGGTDSGTPPMPPPTNTEAGGSRLVTPPSEPPSGRTSALYQHGNRDSHQSSTDDSDTRLPDPDVSSTNTPSLSTPRYPQRPDWSGESAVGPRPSSGESVGVVRSESQKSSASPMAPMVTVATSGSVPKSPSMLRFSHGSDSMAEVSRDTIRSSMSSGELLTRLENYYEGDAEPVPEEVLLPRRRVAPPLTTIKFAHDELRGTETDLTAGVDAESELPITIYKVQGKDYDESTQRWSVYEHNRTRASATSGNVINAPPRQSSSESLSVGDTPDATVSQSGASSSPHVAKVSPPGHPYTSASYPVSTGTVGGTRSESHRSSLASSRAVQAPASAAALAAAVAATPSTGQSHSTHTTQTPSSQYTASTPSQLRNVILPPTPAPLKSSVSPASASASVSRQSPSAKQERVDPITESRTPSPHVQHPQQSVVSDHSPQEQSPAHMFGGSPNVEPFAIDLSTIEKGWSPHSVYRDTPKTYSWGHWLVMMVLGLIIIPIHFMIFLGVLDRDPSAHHQYSAMFYSAPMGKKPRTEKYTKAQKIASAVIGVCWLAIVIAMIIVGLVVGLTTR</sequence>
<name>A0A642UFQ5_DIURU</name>
<feature type="compositionally biased region" description="Low complexity" evidence="1">
    <location>
        <begin position="202"/>
        <end position="214"/>
    </location>
</feature>
<keyword evidence="4" id="KW-1185">Reference proteome</keyword>
<feature type="transmembrane region" description="Helical" evidence="2">
    <location>
        <begin position="766"/>
        <end position="791"/>
    </location>
</feature>
<feature type="compositionally biased region" description="Polar residues" evidence="1">
    <location>
        <begin position="229"/>
        <end position="238"/>
    </location>
</feature>
<keyword evidence="2" id="KW-0812">Transmembrane</keyword>
<dbReference type="Proteomes" id="UP000449547">
    <property type="component" value="Unassembled WGS sequence"/>
</dbReference>
<reference evidence="3 4" key="1">
    <citation type="submission" date="2019-07" db="EMBL/GenBank/DDBJ databases">
        <title>Genome assembly of two rare yeast pathogens: Diutina rugosa and Trichomonascus ciferrii.</title>
        <authorList>
            <person name="Mixao V."/>
            <person name="Saus E."/>
            <person name="Hansen A."/>
            <person name="Lass-Flor C."/>
            <person name="Gabaldon T."/>
        </authorList>
    </citation>
    <scope>NUCLEOTIDE SEQUENCE [LARGE SCALE GENOMIC DNA]</scope>
    <source>
        <strain evidence="3 4">CBS 613</strain>
    </source>
</reference>
<evidence type="ECO:0000256" key="1">
    <source>
        <dbReference type="SAM" id="MobiDB-lite"/>
    </source>
</evidence>
<feature type="compositionally biased region" description="Polar residues" evidence="1">
    <location>
        <begin position="475"/>
        <end position="515"/>
    </location>
</feature>
<feature type="compositionally biased region" description="Low complexity" evidence="1">
    <location>
        <begin position="572"/>
        <end position="591"/>
    </location>
</feature>
<evidence type="ECO:0000313" key="3">
    <source>
        <dbReference type="EMBL" id="KAA8898143.1"/>
    </source>
</evidence>
<dbReference type="EMBL" id="SWFT01000149">
    <property type="protein sequence ID" value="KAA8898143.1"/>
    <property type="molecule type" value="Genomic_DNA"/>
</dbReference>
<gene>
    <name evidence="3" type="ORF">DIURU_004998</name>
</gene>
<feature type="compositionally biased region" description="Low complexity" evidence="1">
    <location>
        <begin position="611"/>
        <end position="632"/>
    </location>
</feature>
<feature type="region of interest" description="Disordered" evidence="1">
    <location>
        <begin position="1"/>
        <end position="97"/>
    </location>
</feature>
<feature type="compositionally biased region" description="Low complexity" evidence="1">
    <location>
        <begin position="320"/>
        <end position="335"/>
    </location>
</feature>
<feature type="compositionally biased region" description="Polar residues" evidence="1">
    <location>
        <begin position="528"/>
        <end position="537"/>
    </location>
</feature>
<feature type="region of interest" description="Disordered" evidence="1">
    <location>
        <begin position="572"/>
        <end position="674"/>
    </location>
</feature>
<dbReference type="OrthoDB" id="4096756at2759"/>
<feature type="compositionally biased region" description="Polar residues" evidence="1">
    <location>
        <begin position="642"/>
        <end position="667"/>
    </location>
</feature>
<feature type="compositionally biased region" description="Polar residues" evidence="1">
    <location>
        <begin position="592"/>
        <end position="601"/>
    </location>
</feature>
<keyword evidence="2" id="KW-1133">Transmembrane helix</keyword>
<dbReference type="GeneID" id="54783649"/>
<feature type="region of interest" description="Disordered" evidence="1">
    <location>
        <begin position="122"/>
        <end position="182"/>
    </location>
</feature>
<protein>
    <submittedName>
        <fullName evidence="3">Uncharacterized protein</fullName>
    </submittedName>
</protein>
<proteinExistence type="predicted"/>
<keyword evidence="2" id="KW-0472">Membrane</keyword>
<feature type="compositionally biased region" description="Low complexity" evidence="1">
    <location>
        <begin position="152"/>
        <end position="162"/>
    </location>
</feature>
<dbReference type="AlphaFoldDB" id="A0A642UFQ5"/>
<feature type="compositionally biased region" description="Polar residues" evidence="1">
    <location>
        <begin position="295"/>
        <end position="307"/>
    </location>
</feature>
<feature type="compositionally biased region" description="Low complexity" evidence="1">
    <location>
        <begin position="16"/>
        <end position="27"/>
    </location>
</feature>
<feature type="region of interest" description="Disordered" evidence="1">
    <location>
        <begin position="194"/>
        <end position="347"/>
    </location>
</feature>
<accession>A0A642UFQ5</accession>
<dbReference type="VEuPathDB" id="FungiDB:DIURU_004998"/>
<feature type="region of interest" description="Disordered" evidence="1">
    <location>
        <begin position="472"/>
        <end position="556"/>
    </location>
</feature>
<organism evidence="3 4">
    <name type="scientific">Diutina rugosa</name>
    <name type="common">Yeast</name>
    <name type="synonym">Candida rugosa</name>
    <dbReference type="NCBI Taxonomy" id="5481"/>
    <lineage>
        <taxon>Eukaryota</taxon>
        <taxon>Fungi</taxon>
        <taxon>Dikarya</taxon>
        <taxon>Ascomycota</taxon>
        <taxon>Saccharomycotina</taxon>
        <taxon>Pichiomycetes</taxon>
        <taxon>Debaryomycetaceae</taxon>
        <taxon>Diutina</taxon>
    </lineage>
</organism>
<dbReference type="OMA" id="SFFFKNR"/>
<dbReference type="RefSeq" id="XP_034010400.1">
    <property type="nucleotide sequence ID" value="XM_034157930.1"/>
</dbReference>
<feature type="transmembrane region" description="Helical" evidence="2">
    <location>
        <begin position="707"/>
        <end position="732"/>
    </location>
</feature>
<comment type="caution">
    <text evidence="3">The sequence shown here is derived from an EMBL/GenBank/DDBJ whole genome shotgun (WGS) entry which is preliminary data.</text>
</comment>
<evidence type="ECO:0000256" key="2">
    <source>
        <dbReference type="SAM" id="Phobius"/>
    </source>
</evidence>